<gene>
    <name evidence="1" type="ORF">LA76x_4994</name>
</gene>
<keyword evidence="2" id="KW-1185">Reference proteome</keyword>
<dbReference type="Proteomes" id="UP000060787">
    <property type="component" value="Chromosome"/>
</dbReference>
<protein>
    <submittedName>
        <fullName evidence="1">Uncharacterized protein</fullName>
    </submittedName>
</protein>
<dbReference type="AlphaFoldDB" id="A0A0S2FHS6"/>
<accession>A0A0S2FHS6</accession>
<dbReference type="STRING" id="84531.LA76x_4994"/>
<dbReference type="PATRIC" id="fig|84531.8.peg.4986"/>
<proteinExistence type="predicted"/>
<name>A0A0S2FHS6_LYSAN</name>
<organism evidence="1 2">
    <name type="scientific">Lysobacter antibioticus</name>
    <dbReference type="NCBI Taxonomy" id="84531"/>
    <lineage>
        <taxon>Bacteria</taxon>
        <taxon>Pseudomonadati</taxon>
        <taxon>Pseudomonadota</taxon>
        <taxon>Gammaproteobacteria</taxon>
        <taxon>Lysobacterales</taxon>
        <taxon>Lysobacteraceae</taxon>
        <taxon>Lysobacter</taxon>
    </lineage>
</organism>
<dbReference type="KEGG" id="lab:LA76x_4994"/>
<evidence type="ECO:0000313" key="1">
    <source>
        <dbReference type="EMBL" id="ALN83096.1"/>
    </source>
</evidence>
<sequence>MQVPVLTAKFFGMHHVVALLNPCLTLRGCLTSVGVWLAPVGLRLVLA</sequence>
<evidence type="ECO:0000313" key="2">
    <source>
        <dbReference type="Proteomes" id="UP000060787"/>
    </source>
</evidence>
<dbReference type="EMBL" id="CP011129">
    <property type="protein sequence ID" value="ALN83096.1"/>
    <property type="molecule type" value="Genomic_DNA"/>
</dbReference>
<reference evidence="1 2" key="1">
    <citation type="journal article" date="2015" name="BMC Genomics">
        <title>Comparative genomics and metabolic profiling of the genus Lysobacter.</title>
        <authorList>
            <person name="de Bruijn I."/>
            <person name="Cheng X."/>
            <person name="de Jager V."/>
            <person name="Exposito R.G."/>
            <person name="Watrous J."/>
            <person name="Patel N."/>
            <person name="Postma J."/>
            <person name="Dorrestein P.C."/>
            <person name="Kobayashi D."/>
            <person name="Raaijmakers J.M."/>
        </authorList>
    </citation>
    <scope>NUCLEOTIDE SEQUENCE [LARGE SCALE GENOMIC DNA]</scope>
    <source>
        <strain evidence="1 2">76</strain>
    </source>
</reference>